<protein>
    <submittedName>
        <fullName evidence="7">RNA polymerase-binding transcription factor DksA</fullName>
    </submittedName>
</protein>
<dbReference type="Proteomes" id="UP000245081">
    <property type="component" value="Unassembled WGS sequence"/>
</dbReference>
<dbReference type="Gene3D" id="1.20.120.910">
    <property type="entry name" value="DksA, coiled-coil domain"/>
    <property type="match status" value="1"/>
</dbReference>
<sequence>MSNLTELQKQQIAQAIQERKQALREDIRDELARSGQERFADLAGEVADAGDASVADLLMDENMTLVSRQVQEFSELETAQQRLDTPEFGECAECGSEIGFQRLLAAPNATRCIDCQSQHEKTFAHSEAPRL</sequence>
<evidence type="ECO:0000313" key="7">
    <source>
        <dbReference type="EMBL" id="GBG15190.1"/>
    </source>
</evidence>
<evidence type="ECO:0000256" key="1">
    <source>
        <dbReference type="ARBA" id="ARBA00022723"/>
    </source>
</evidence>
<dbReference type="GO" id="GO:0008270">
    <property type="term" value="F:zinc ion binding"/>
    <property type="evidence" value="ECO:0007669"/>
    <property type="project" value="UniProtKB-KW"/>
</dbReference>
<dbReference type="PANTHER" id="PTHR33823:SF4">
    <property type="entry name" value="GENERAL STRESS PROTEIN 16O"/>
    <property type="match status" value="1"/>
</dbReference>
<keyword evidence="1" id="KW-0479">Metal-binding</keyword>
<keyword evidence="2" id="KW-0863">Zinc-finger</keyword>
<dbReference type="RefSeq" id="WP_109016358.1">
    <property type="nucleotide sequence ID" value="NZ_BDOQ01000014.1"/>
</dbReference>
<dbReference type="EMBL" id="BDOQ01000014">
    <property type="protein sequence ID" value="GBG15190.1"/>
    <property type="molecule type" value="Genomic_DNA"/>
</dbReference>
<dbReference type="OrthoDB" id="9811543at2"/>
<feature type="domain" description="Zinc finger DksA/TraR C4-type" evidence="6">
    <location>
        <begin position="87"/>
        <end position="121"/>
    </location>
</feature>
<dbReference type="InterPro" id="IPR000962">
    <property type="entry name" value="Znf_DskA_TraR"/>
</dbReference>
<dbReference type="SUPFAM" id="SSF57716">
    <property type="entry name" value="Glucocorticoid receptor-like (DNA-binding domain)"/>
    <property type="match status" value="1"/>
</dbReference>
<name>A0A2R5FAD3_9PROT</name>
<evidence type="ECO:0000256" key="5">
    <source>
        <dbReference type="SAM" id="Coils"/>
    </source>
</evidence>
<dbReference type="AlphaFoldDB" id="A0A2R5FAD3"/>
<evidence type="ECO:0000256" key="4">
    <source>
        <dbReference type="PROSITE-ProRule" id="PRU00510"/>
    </source>
</evidence>
<feature type="zinc finger region" description="dksA C4-type" evidence="4">
    <location>
        <begin position="91"/>
        <end position="115"/>
    </location>
</feature>
<keyword evidence="5" id="KW-0175">Coiled coil</keyword>
<evidence type="ECO:0000259" key="6">
    <source>
        <dbReference type="Pfam" id="PF01258"/>
    </source>
</evidence>
<dbReference type="Pfam" id="PF01258">
    <property type="entry name" value="zf-dskA_traR"/>
    <property type="match status" value="1"/>
</dbReference>
<keyword evidence="8" id="KW-1185">Reference proteome</keyword>
<accession>A0A2R5FAD3</accession>
<organism evidence="7 8">
    <name type="scientific">Novimethylophilus kurashikiensis</name>
    <dbReference type="NCBI Taxonomy" id="1825523"/>
    <lineage>
        <taxon>Bacteria</taxon>
        <taxon>Pseudomonadati</taxon>
        <taxon>Pseudomonadota</taxon>
        <taxon>Betaproteobacteria</taxon>
        <taxon>Nitrosomonadales</taxon>
        <taxon>Methylophilaceae</taxon>
        <taxon>Novimethylophilus</taxon>
    </lineage>
</organism>
<evidence type="ECO:0000313" key="8">
    <source>
        <dbReference type="Proteomes" id="UP000245081"/>
    </source>
</evidence>
<comment type="caution">
    <text evidence="7">The sequence shown here is derived from an EMBL/GenBank/DDBJ whole genome shotgun (WGS) entry which is preliminary data.</text>
</comment>
<keyword evidence="3" id="KW-0862">Zinc</keyword>
<dbReference type="PROSITE" id="PS51128">
    <property type="entry name" value="ZF_DKSA_2"/>
    <property type="match status" value="1"/>
</dbReference>
<evidence type="ECO:0000256" key="2">
    <source>
        <dbReference type="ARBA" id="ARBA00022771"/>
    </source>
</evidence>
<gene>
    <name evidence="7" type="ORF">NMK_2793</name>
</gene>
<feature type="coiled-coil region" evidence="5">
    <location>
        <begin position="5"/>
        <end position="33"/>
    </location>
</feature>
<proteinExistence type="predicted"/>
<evidence type="ECO:0000256" key="3">
    <source>
        <dbReference type="ARBA" id="ARBA00022833"/>
    </source>
</evidence>
<reference evidence="7 8" key="1">
    <citation type="journal article" date="2018" name="Environ. Microbiol.">
        <title>Isolation and genomic characterization of Novimethylophilus kurashikiensis gen. nov. sp. nov., a new lanthanide-dependent methylotrophic species of Methylophilaceae.</title>
        <authorList>
            <person name="Lv H."/>
            <person name="Sahin N."/>
            <person name="Tani A."/>
        </authorList>
    </citation>
    <scope>NUCLEOTIDE SEQUENCE [LARGE SCALE GENOMIC DNA]</scope>
    <source>
        <strain evidence="7 8">La2-4</strain>
    </source>
</reference>
<dbReference type="PANTHER" id="PTHR33823">
    <property type="entry name" value="RNA POLYMERASE-BINDING TRANSCRIPTION FACTOR DKSA-RELATED"/>
    <property type="match status" value="1"/>
</dbReference>